<feature type="transmembrane region" description="Helical" evidence="8">
    <location>
        <begin position="253"/>
        <end position="275"/>
    </location>
</feature>
<keyword evidence="10" id="KW-1185">Reference proteome</keyword>
<evidence type="ECO:0000256" key="7">
    <source>
        <dbReference type="ARBA" id="ARBA00023136"/>
    </source>
</evidence>
<dbReference type="Gene3D" id="1.10.3470.10">
    <property type="entry name" value="ABC transporter involved in vitamin B12 uptake, BtuC"/>
    <property type="match status" value="1"/>
</dbReference>
<gene>
    <name evidence="9" type="ORF">ACFFNX_23710</name>
</gene>
<sequence>MTTTLGRAPAARGSRGPRRGAAIRIFGLVVALAALVAATMAGFAVGAKNIPLSTVWDALFHYHGTDDEQIVRGLRIPRTLIGVMAGAGLGGAGALMQAITRNPLADPGVLGINSGASAAVVAAMGLAGLTAPIEYVWFALAGAALAALAVHLLGSAGRRADPVRLALAGTALTAVLTAFIQAMVLLRPDVFDRYRFWEIGSLAGRGANVLYPLLPFTVVGLLLALGLGRQLNAVALGEETGRALGIRLGRTRALAAIAITLLCGTATAAAGPIWFVGLAVPHIARLITGPDQRWLLPYSIVLAPVLLLVADVLGRVVVRPGELQVGLVAVIIGAPVFIALVRQRRIVQA</sequence>
<feature type="transmembrane region" description="Helical" evidence="8">
    <location>
        <begin position="206"/>
        <end position="227"/>
    </location>
</feature>
<feature type="transmembrane region" description="Helical" evidence="8">
    <location>
        <begin position="295"/>
        <end position="313"/>
    </location>
</feature>
<reference evidence="9 10" key="1">
    <citation type="submission" date="2024-09" db="EMBL/GenBank/DDBJ databases">
        <authorList>
            <person name="Sun Q."/>
            <person name="Mori K."/>
        </authorList>
    </citation>
    <scope>NUCLEOTIDE SEQUENCE [LARGE SCALE GENOMIC DNA]</scope>
    <source>
        <strain evidence="9 10">TBRC 0563</strain>
    </source>
</reference>
<evidence type="ECO:0000256" key="1">
    <source>
        <dbReference type="ARBA" id="ARBA00004651"/>
    </source>
</evidence>
<evidence type="ECO:0000256" key="3">
    <source>
        <dbReference type="ARBA" id="ARBA00022448"/>
    </source>
</evidence>
<dbReference type="CDD" id="cd06550">
    <property type="entry name" value="TM_ABC_iron-siderophores_like"/>
    <property type="match status" value="1"/>
</dbReference>
<dbReference type="Proteomes" id="UP001589627">
    <property type="component" value="Unassembled WGS sequence"/>
</dbReference>
<comment type="subcellular location">
    <subcellularLocation>
        <location evidence="1">Cell membrane</location>
        <topology evidence="1">Multi-pass membrane protein</topology>
    </subcellularLocation>
</comment>
<dbReference type="PANTHER" id="PTHR30472">
    <property type="entry name" value="FERRIC ENTEROBACTIN TRANSPORT SYSTEM PERMEASE PROTEIN"/>
    <property type="match status" value="1"/>
</dbReference>
<evidence type="ECO:0000313" key="9">
    <source>
        <dbReference type="EMBL" id="MFB9835194.1"/>
    </source>
</evidence>
<dbReference type="SUPFAM" id="SSF81345">
    <property type="entry name" value="ABC transporter involved in vitamin B12 uptake, BtuC"/>
    <property type="match status" value="1"/>
</dbReference>
<keyword evidence="7 8" id="KW-0472">Membrane</keyword>
<dbReference type="InterPro" id="IPR000522">
    <property type="entry name" value="ABC_transptr_permease_BtuC"/>
</dbReference>
<evidence type="ECO:0000256" key="5">
    <source>
        <dbReference type="ARBA" id="ARBA00022692"/>
    </source>
</evidence>
<evidence type="ECO:0000313" key="10">
    <source>
        <dbReference type="Proteomes" id="UP001589627"/>
    </source>
</evidence>
<comment type="caution">
    <text evidence="9">The sequence shown here is derived from an EMBL/GenBank/DDBJ whole genome shotgun (WGS) entry which is preliminary data.</text>
</comment>
<feature type="transmembrane region" description="Helical" evidence="8">
    <location>
        <begin position="21"/>
        <end position="45"/>
    </location>
</feature>
<comment type="similarity">
    <text evidence="2">Belongs to the binding-protein-dependent transport system permease family. FecCD subfamily.</text>
</comment>
<feature type="transmembrane region" description="Helical" evidence="8">
    <location>
        <begin position="76"/>
        <end position="96"/>
    </location>
</feature>
<feature type="transmembrane region" description="Helical" evidence="8">
    <location>
        <begin position="135"/>
        <end position="153"/>
    </location>
</feature>
<name>A0ABV5YJF9_9ACTN</name>
<evidence type="ECO:0000256" key="6">
    <source>
        <dbReference type="ARBA" id="ARBA00022989"/>
    </source>
</evidence>
<dbReference type="Pfam" id="PF01032">
    <property type="entry name" value="FecCD"/>
    <property type="match status" value="1"/>
</dbReference>
<evidence type="ECO:0000256" key="8">
    <source>
        <dbReference type="SAM" id="Phobius"/>
    </source>
</evidence>
<dbReference type="PANTHER" id="PTHR30472:SF1">
    <property type="entry name" value="FE(3+) DICITRATE TRANSPORT SYSTEM PERMEASE PROTEIN FECC-RELATED"/>
    <property type="match status" value="1"/>
</dbReference>
<evidence type="ECO:0000256" key="2">
    <source>
        <dbReference type="ARBA" id="ARBA00007935"/>
    </source>
</evidence>
<evidence type="ECO:0000256" key="4">
    <source>
        <dbReference type="ARBA" id="ARBA00022475"/>
    </source>
</evidence>
<keyword evidence="5 8" id="KW-0812">Transmembrane</keyword>
<feature type="transmembrane region" description="Helical" evidence="8">
    <location>
        <begin position="165"/>
        <end position="186"/>
    </location>
</feature>
<protein>
    <submittedName>
        <fullName evidence="9">FecCD family ABC transporter permease</fullName>
    </submittedName>
</protein>
<keyword evidence="4" id="KW-1003">Cell membrane</keyword>
<proteinExistence type="inferred from homology"/>
<accession>A0ABV5YJF9</accession>
<dbReference type="InterPro" id="IPR037294">
    <property type="entry name" value="ABC_BtuC-like"/>
</dbReference>
<feature type="transmembrane region" description="Helical" evidence="8">
    <location>
        <begin position="108"/>
        <end position="129"/>
    </location>
</feature>
<keyword evidence="3" id="KW-0813">Transport</keyword>
<keyword evidence="6 8" id="KW-1133">Transmembrane helix</keyword>
<feature type="transmembrane region" description="Helical" evidence="8">
    <location>
        <begin position="325"/>
        <end position="343"/>
    </location>
</feature>
<dbReference type="EMBL" id="JBHLZP010000184">
    <property type="protein sequence ID" value="MFB9835194.1"/>
    <property type="molecule type" value="Genomic_DNA"/>
</dbReference>
<dbReference type="RefSeq" id="WP_378206222.1">
    <property type="nucleotide sequence ID" value="NZ_JBHLZP010000184.1"/>
</dbReference>
<organism evidence="9 10">
    <name type="scientific">Actinoallomurus acaciae</name>
    <dbReference type="NCBI Taxonomy" id="502577"/>
    <lineage>
        <taxon>Bacteria</taxon>
        <taxon>Bacillati</taxon>
        <taxon>Actinomycetota</taxon>
        <taxon>Actinomycetes</taxon>
        <taxon>Streptosporangiales</taxon>
        <taxon>Thermomonosporaceae</taxon>
        <taxon>Actinoallomurus</taxon>
    </lineage>
</organism>